<evidence type="ECO:0008006" key="6">
    <source>
        <dbReference type="Google" id="ProtNLM"/>
    </source>
</evidence>
<feature type="domain" description="Rv2175c C-terminal" evidence="2">
    <location>
        <begin position="98"/>
        <end position="152"/>
    </location>
</feature>
<organism evidence="4 5">
    <name type="scientific">Actinopolymorpha rutila</name>
    <dbReference type="NCBI Taxonomy" id="446787"/>
    <lineage>
        <taxon>Bacteria</taxon>
        <taxon>Bacillati</taxon>
        <taxon>Actinomycetota</taxon>
        <taxon>Actinomycetes</taxon>
        <taxon>Propionibacteriales</taxon>
        <taxon>Actinopolymorphaceae</taxon>
        <taxon>Actinopolymorpha</taxon>
    </lineage>
</organism>
<accession>A0A852ZMX7</accession>
<gene>
    <name evidence="4" type="ORF">F4554_002434</name>
</gene>
<dbReference type="GO" id="GO:0003677">
    <property type="term" value="F:DNA binding"/>
    <property type="evidence" value="ECO:0007669"/>
    <property type="project" value="InterPro"/>
</dbReference>
<dbReference type="Proteomes" id="UP000579605">
    <property type="component" value="Unassembled WGS sequence"/>
</dbReference>
<feature type="domain" description="DNA-binding protein Rv2175c wHTH" evidence="3">
    <location>
        <begin position="37"/>
        <end position="91"/>
    </location>
</feature>
<protein>
    <recommendedName>
        <fullName evidence="6">Rv2175c C-terminal domain-containing protein</fullName>
    </recommendedName>
</protein>
<evidence type="ECO:0000313" key="5">
    <source>
        <dbReference type="Proteomes" id="UP000579605"/>
    </source>
</evidence>
<dbReference type="RefSeq" id="WP_337795989.1">
    <property type="nucleotide sequence ID" value="NZ_BAAARR010000010.1"/>
</dbReference>
<dbReference type="AlphaFoldDB" id="A0A852ZMX7"/>
<keyword evidence="5" id="KW-1185">Reference proteome</keyword>
<name>A0A852ZMX7_9ACTN</name>
<comment type="caution">
    <text evidence="4">The sequence shown here is derived from an EMBL/GenBank/DDBJ whole genome shotgun (WGS) entry which is preliminary data.</text>
</comment>
<dbReference type="InterPro" id="IPR048576">
    <property type="entry name" value="Rv2175c_wHTH"/>
</dbReference>
<sequence length="153" mass="16633">MSKNESITQTEPSERTAQQPEGAPQSGRPDPAGQESPADVDTLVQEWLNIPEVAERLGVNVSRVRQLLREGELLAVAHGERGALHVPAAFLDGGHILKGLTGTLTVLHDGGFDDEETVRWLFSVDDGLGTRPIDALADNRIKEVRRHAQVLAF</sequence>
<evidence type="ECO:0000259" key="3">
    <source>
        <dbReference type="Pfam" id="PF21531"/>
    </source>
</evidence>
<feature type="compositionally biased region" description="Polar residues" evidence="1">
    <location>
        <begin position="1"/>
        <end position="19"/>
    </location>
</feature>
<dbReference type="EMBL" id="JACBZH010000001">
    <property type="protein sequence ID" value="NYH89796.1"/>
    <property type="molecule type" value="Genomic_DNA"/>
</dbReference>
<reference evidence="4 5" key="1">
    <citation type="submission" date="2020-07" db="EMBL/GenBank/DDBJ databases">
        <title>Sequencing the genomes of 1000 actinobacteria strains.</title>
        <authorList>
            <person name="Klenk H.-P."/>
        </authorList>
    </citation>
    <scope>NUCLEOTIDE SEQUENCE [LARGE SCALE GENOMIC DNA]</scope>
    <source>
        <strain evidence="4 5">DSM 18448</strain>
    </source>
</reference>
<dbReference type="InterPro" id="IPR041098">
    <property type="entry name" value="Rv2175c_C"/>
</dbReference>
<dbReference type="Pfam" id="PF21531">
    <property type="entry name" value="Rv2175c_wHTH"/>
    <property type="match status" value="1"/>
</dbReference>
<proteinExistence type="predicted"/>
<evidence type="ECO:0000313" key="4">
    <source>
        <dbReference type="EMBL" id="NYH89796.1"/>
    </source>
</evidence>
<feature type="region of interest" description="Disordered" evidence="1">
    <location>
        <begin position="1"/>
        <end position="38"/>
    </location>
</feature>
<dbReference type="Pfam" id="PF18367">
    <property type="entry name" value="Rv2175c_C"/>
    <property type="match status" value="1"/>
</dbReference>
<evidence type="ECO:0000259" key="2">
    <source>
        <dbReference type="Pfam" id="PF18367"/>
    </source>
</evidence>
<evidence type="ECO:0000256" key="1">
    <source>
        <dbReference type="SAM" id="MobiDB-lite"/>
    </source>
</evidence>